<dbReference type="Gene3D" id="3.80.10.10">
    <property type="entry name" value="Ribonuclease Inhibitor"/>
    <property type="match status" value="1"/>
</dbReference>
<dbReference type="InterPro" id="IPR032675">
    <property type="entry name" value="LRR_dom_sf"/>
</dbReference>
<keyword evidence="1" id="KW-0732">Signal</keyword>
<evidence type="ECO:0000313" key="3">
    <source>
        <dbReference type="Proteomes" id="UP001201549"/>
    </source>
</evidence>
<dbReference type="RefSeq" id="WP_238898423.1">
    <property type="nucleotide sequence ID" value="NZ_JAKOGG010000023.1"/>
</dbReference>
<protein>
    <submittedName>
        <fullName evidence="2">Uncharacterized protein</fullName>
    </submittedName>
</protein>
<proteinExistence type="predicted"/>
<feature type="chain" id="PRO_5045170363" evidence="1">
    <location>
        <begin position="22"/>
        <end position="200"/>
    </location>
</feature>
<name>A0ABT2FQJ4_9GAMM</name>
<evidence type="ECO:0000313" key="2">
    <source>
        <dbReference type="EMBL" id="MCS4558607.1"/>
    </source>
</evidence>
<sequence>MMKGWFISAGLLASSYSVAVAATPISQLKFSDAGMEKCINDSAAIYSTTEIEKLEFVQCSVQGPISLKGLGQLPKLSVLTIIGGEIHDIDALTDAKKLEMLMLSESSVPRFDKLTHHKLNLVLNKVQADDWRQLKQLHLSSISIQNSVDCAAYKPLANDDDFILLSPDIGAEAIAQGMRTSQQYPDKLLLMMDCPVDALK</sequence>
<reference evidence="2 3" key="1">
    <citation type="submission" date="2022-02" db="EMBL/GenBank/DDBJ databases">
        <authorList>
            <person name="Zhuang L."/>
        </authorList>
    </citation>
    <scope>NUCLEOTIDE SEQUENCE [LARGE SCALE GENOMIC DNA]</scope>
    <source>
        <strain evidence="2 3">C32</strain>
    </source>
</reference>
<comment type="caution">
    <text evidence="2">The sequence shown here is derived from an EMBL/GenBank/DDBJ whole genome shotgun (WGS) entry which is preliminary data.</text>
</comment>
<keyword evidence="3" id="KW-1185">Reference proteome</keyword>
<evidence type="ECO:0000256" key="1">
    <source>
        <dbReference type="SAM" id="SignalP"/>
    </source>
</evidence>
<feature type="signal peptide" evidence="1">
    <location>
        <begin position="1"/>
        <end position="21"/>
    </location>
</feature>
<dbReference type="SUPFAM" id="SSF52058">
    <property type="entry name" value="L domain-like"/>
    <property type="match status" value="1"/>
</dbReference>
<accession>A0ABT2FQJ4</accession>
<gene>
    <name evidence="2" type="ORF">L9G74_19395</name>
</gene>
<dbReference type="EMBL" id="JAKOGG010000023">
    <property type="protein sequence ID" value="MCS4558607.1"/>
    <property type="molecule type" value="Genomic_DNA"/>
</dbReference>
<reference evidence="3" key="2">
    <citation type="submission" date="2023-07" db="EMBL/GenBank/DDBJ databases">
        <title>Shewanella mangrovi sp. nov., an acetaldehyde- degrading bacterium isolated from mangrove sediment.</title>
        <authorList>
            <person name="Liu Y."/>
        </authorList>
    </citation>
    <scope>NUCLEOTIDE SEQUENCE [LARGE SCALE GENOMIC DNA]</scope>
    <source>
        <strain evidence="3">C32</strain>
    </source>
</reference>
<organism evidence="2 3">
    <name type="scientific">Shewanella electrica</name>
    <dbReference type="NCBI Taxonomy" id="515560"/>
    <lineage>
        <taxon>Bacteria</taxon>
        <taxon>Pseudomonadati</taxon>
        <taxon>Pseudomonadota</taxon>
        <taxon>Gammaproteobacteria</taxon>
        <taxon>Alteromonadales</taxon>
        <taxon>Shewanellaceae</taxon>
        <taxon>Shewanella</taxon>
    </lineage>
</organism>
<dbReference type="Proteomes" id="UP001201549">
    <property type="component" value="Unassembled WGS sequence"/>
</dbReference>